<dbReference type="InterPro" id="IPR004083">
    <property type="entry name" value="Raptor"/>
</dbReference>
<gene>
    <name evidence="1" type="ORF">HAZT_HAZT008733</name>
</gene>
<proteinExistence type="predicted"/>
<dbReference type="AlphaFoldDB" id="A0A6A0H9L3"/>
<dbReference type="GO" id="GO:0010506">
    <property type="term" value="P:regulation of autophagy"/>
    <property type="evidence" value="ECO:0007669"/>
    <property type="project" value="TreeGrafter"/>
</dbReference>
<name>A0A6A0H9L3_HYAAZ</name>
<accession>A0A6A0H9L3</accession>
<protein>
    <submittedName>
        <fullName evidence="1">Uncharacterized protein</fullName>
    </submittedName>
</protein>
<dbReference type="GO" id="GO:0031931">
    <property type="term" value="C:TORC1 complex"/>
    <property type="evidence" value="ECO:0007669"/>
    <property type="project" value="InterPro"/>
</dbReference>
<dbReference type="PANTHER" id="PTHR12848:SF16">
    <property type="entry name" value="REGULATORY-ASSOCIATED PROTEIN OF MTOR"/>
    <property type="match status" value="1"/>
</dbReference>
<dbReference type="GO" id="GO:0031929">
    <property type="term" value="P:TOR signaling"/>
    <property type="evidence" value="ECO:0007669"/>
    <property type="project" value="InterPro"/>
</dbReference>
<dbReference type="GO" id="GO:0071230">
    <property type="term" value="P:cellular response to amino acid stimulus"/>
    <property type="evidence" value="ECO:0007669"/>
    <property type="project" value="TreeGrafter"/>
</dbReference>
<dbReference type="PANTHER" id="PTHR12848">
    <property type="entry name" value="REGULATORY-ASSOCIATED PROTEIN OF MTOR"/>
    <property type="match status" value="1"/>
</dbReference>
<dbReference type="GO" id="GO:0030674">
    <property type="term" value="F:protein-macromolecule adaptor activity"/>
    <property type="evidence" value="ECO:0007669"/>
    <property type="project" value="TreeGrafter"/>
</dbReference>
<dbReference type="EMBL" id="JQDR03003590">
    <property type="protein sequence ID" value="KAA0202446.1"/>
    <property type="molecule type" value="Genomic_DNA"/>
</dbReference>
<sequence length="119" mass="13457">MLCIVHMLCIIDSESIHLCACGEGELLPMCPELPADVFTACLTTPITMAVRWFLLQHCAYPPPLHIADNSEKRFQKLFRQDLLVASLFRNFLLAERIMRGYGCCPVSLPRLPPTHCVRS</sequence>
<reference evidence="1" key="2">
    <citation type="journal article" date="2018" name="Environ. Sci. Technol.">
        <title>The Toxicogenome of Hyalella azteca: A Model for Sediment Ecotoxicology and Evolutionary Toxicology.</title>
        <authorList>
            <person name="Poynton H.C."/>
            <person name="Hasenbein S."/>
            <person name="Benoit J.B."/>
            <person name="Sepulveda M.S."/>
            <person name="Poelchau M.F."/>
            <person name="Hughes D.S.T."/>
            <person name="Murali S.C."/>
            <person name="Chen S."/>
            <person name="Glastad K.M."/>
            <person name="Goodisman M.A.D."/>
            <person name="Werren J.H."/>
            <person name="Vineis J.H."/>
            <person name="Bowen J.L."/>
            <person name="Friedrich M."/>
            <person name="Jones J."/>
            <person name="Robertson H.M."/>
            <person name="Feyereisen R."/>
            <person name="Mechler-Hickson A."/>
            <person name="Mathers N."/>
            <person name="Lee C.E."/>
            <person name="Colbourne J.K."/>
            <person name="Biales A."/>
            <person name="Johnston J.S."/>
            <person name="Wellborn G.A."/>
            <person name="Rosendale A.J."/>
            <person name="Cridge A.G."/>
            <person name="Munoz-Torres M.C."/>
            <person name="Bain P.A."/>
            <person name="Manny A.R."/>
            <person name="Major K.M."/>
            <person name="Lambert F.N."/>
            <person name="Vulpe C.D."/>
            <person name="Tuck P."/>
            <person name="Blalock B.J."/>
            <person name="Lin Y.Y."/>
            <person name="Smith M.E."/>
            <person name="Ochoa-Acuna H."/>
            <person name="Chen M.M."/>
            <person name="Childers C.P."/>
            <person name="Qu J."/>
            <person name="Dugan S."/>
            <person name="Lee S.L."/>
            <person name="Chao H."/>
            <person name="Dinh H."/>
            <person name="Han Y."/>
            <person name="Doddapaneni H."/>
            <person name="Worley K.C."/>
            <person name="Muzny D.M."/>
            <person name="Gibbs R.A."/>
            <person name="Richards S."/>
        </authorList>
    </citation>
    <scope>NUCLEOTIDE SEQUENCE</scope>
    <source>
        <strain evidence="1">HAZT.00-mixed</strain>
        <tissue evidence="1">Whole organism</tissue>
    </source>
</reference>
<dbReference type="GO" id="GO:0030307">
    <property type="term" value="P:positive regulation of cell growth"/>
    <property type="evidence" value="ECO:0007669"/>
    <property type="project" value="TreeGrafter"/>
</dbReference>
<comment type="caution">
    <text evidence="1">The sequence shown here is derived from an EMBL/GenBank/DDBJ whole genome shotgun (WGS) entry which is preliminary data.</text>
</comment>
<dbReference type="GO" id="GO:0009267">
    <property type="term" value="P:cellular response to starvation"/>
    <property type="evidence" value="ECO:0007669"/>
    <property type="project" value="TreeGrafter"/>
</dbReference>
<dbReference type="Proteomes" id="UP000711488">
    <property type="component" value="Unassembled WGS sequence"/>
</dbReference>
<dbReference type="GO" id="GO:0005737">
    <property type="term" value="C:cytoplasm"/>
    <property type="evidence" value="ECO:0007669"/>
    <property type="project" value="TreeGrafter"/>
</dbReference>
<evidence type="ECO:0000313" key="1">
    <source>
        <dbReference type="EMBL" id="KAA0202446.1"/>
    </source>
</evidence>
<reference evidence="1" key="1">
    <citation type="submission" date="2014-08" db="EMBL/GenBank/DDBJ databases">
        <authorList>
            <person name="Murali S."/>
            <person name="Richards S."/>
            <person name="Bandaranaike D."/>
            <person name="Bellair M."/>
            <person name="Blankenburg K."/>
            <person name="Chao H."/>
            <person name="Dinh H."/>
            <person name="Doddapaneni H."/>
            <person name="Dugan-Rocha S."/>
            <person name="Elkadiri S."/>
            <person name="Gnanaolivu R."/>
            <person name="Hughes D."/>
            <person name="Lee S."/>
            <person name="Li M."/>
            <person name="Ming W."/>
            <person name="Munidasa M."/>
            <person name="Muniz J."/>
            <person name="Nguyen L."/>
            <person name="Osuji N."/>
            <person name="Pu L.-L."/>
            <person name="Puazo M."/>
            <person name="Skinner E."/>
            <person name="Qu C."/>
            <person name="Quiroz J."/>
            <person name="Raj R."/>
            <person name="Weissenberger G."/>
            <person name="Xin Y."/>
            <person name="Zou X."/>
            <person name="Han Y."/>
            <person name="Worley K."/>
            <person name="Muzny D."/>
            <person name="Gibbs R."/>
        </authorList>
    </citation>
    <scope>NUCLEOTIDE SEQUENCE</scope>
    <source>
        <strain evidence="1">HAZT.00-mixed</strain>
        <tissue evidence="1">Whole organism</tissue>
    </source>
</reference>
<reference evidence="1" key="3">
    <citation type="submission" date="2019-06" db="EMBL/GenBank/DDBJ databases">
        <authorList>
            <person name="Poynton C."/>
            <person name="Hasenbein S."/>
            <person name="Benoit J.B."/>
            <person name="Sepulveda M.S."/>
            <person name="Poelchau M.F."/>
            <person name="Murali S.C."/>
            <person name="Chen S."/>
            <person name="Glastad K.M."/>
            <person name="Werren J.H."/>
            <person name="Vineis J.H."/>
            <person name="Bowen J.L."/>
            <person name="Friedrich M."/>
            <person name="Jones J."/>
            <person name="Robertson H.M."/>
            <person name="Feyereisen R."/>
            <person name="Mechler-Hickson A."/>
            <person name="Mathers N."/>
            <person name="Lee C.E."/>
            <person name="Colbourne J.K."/>
            <person name="Biales A."/>
            <person name="Johnston J.S."/>
            <person name="Wellborn G.A."/>
            <person name="Rosendale A.J."/>
            <person name="Cridge A.G."/>
            <person name="Munoz-Torres M.C."/>
            <person name="Bain P.A."/>
            <person name="Manny A.R."/>
            <person name="Major K.M."/>
            <person name="Lambert F.N."/>
            <person name="Vulpe C.D."/>
            <person name="Tuck P."/>
            <person name="Blalock B.J."/>
            <person name="Lin Y.-Y."/>
            <person name="Smith M.E."/>
            <person name="Ochoa-Acuna H."/>
            <person name="Chen M.-J.M."/>
            <person name="Childers C.P."/>
            <person name="Qu J."/>
            <person name="Dugan S."/>
            <person name="Lee S.L."/>
            <person name="Chao H."/>
            <person name="Dinh H."/>
            <person name="Han Y."/>
            <person name="Doddapaneni H."/>
            <person name="Worley K.C."/>
            <person name="Muzny D.M."/>
            <person name="Gibbs R.A."/>
            <person name="Richards S."/>
        </authorList>
    </citation>
    <scope>NUCLEOTIDE SEQUENCE</scope>
    <source>
        <strain evidence="1">HAZT.00-mixed</strain>
        <tissue evidence="1">Whole organism</tissue>
    </source>
</reference>
<organism evidence="1">
    <name type="scientific">Hyalella azteca</name>
    <name type="common">Amphipod</name>
    <dbReference type="NCBI Taxonomy" id="294128"/>
    <lineage>
        <taxon>Eukaryota</taxon>
        <taxon>Metazoa</taxon>
        <taxon>Ecdysozoa</taxon>
        <taxon>Arthropoda</taxon>
        <taxon>Crustacea</taxon>
        <taxon>Multicrustacea</taxon>
        <taxon>Malacostraca</taxon>
        <taxon>Eumalacostraca</taxon>
        <taxon>Peracarida</taxon>
        <taxon>Amphipoda</taxon>
        <taxon>Senticaudata</taxon>
        <taxon>Talitrida</taxon>
        <taxon>Talitroidea</taxon>
        <taxon>Hyalellidae</taxon>
        <taxon>Hyalella</taxon>
    </lineage>
</organism>